<protein>
    <submittedName>
        <fullName evidence="5">Transposable element protein</fullName>
    </submittedName>
</protein>
<keyword evidence="1" id="KW-0479">Metal-binding</keyword>
<dbReference type="InterPro" id="IPR001584">
    <property type="entry name" value="Integrase_cat-core"/>
</dbReference>
<dbReference type="SUPFAM" id="SSF53098">
    <property type="entry name" value="Ribonuclease H-like"/>
    <property type="match status" value="1"/>
</dbReference>
<evidence type="ECO:0000313" key="5">
    <source>
        <dbReference type="EMBL" id="BBN67220.1"/>
    </source>
</evidence>
<evidence type="ECO:0000259" key="4">
    <source>
        <dbReference type="PROSITE" id="PS50994"/>
    </source>
</evidence>
<dbReference type="InterPro" id="IPR013103">
    <property type="entry name" value="RVT_2"/>
</dbReference>
<dbReference type="EMBL" id="AP020351">
    <property type="protein sequence ID" value="BBN67220.1"/>
    <property type="molecule type" value="Genomic_DNA"/>
</dbReference>
<dbReference type="InterPro" id="IPR057670">
    <property type="entry name" value="SH3_retrovirus"/>
</dbReference>
<dbReference type="AlphaFoldDB" id="A0A5H2Y166"/>
<evidence type="ECO:0000256" key="1">
    <source>
        <dbReference type="PROSITE-ProRule" id="PRU00047"/>
    </source>
</evidence>
<feature type="coiled-coil region" evidence="2">
    <location>
        <begin position="394"/>
        <end position="421"/>
    </location>
</feature>
<evidence type="ECO:0000256" key="2">
    <source>
        <dbReference type="SAM" id="Coils"/>
    </source>
</evidence>
<sequence>MSRTPRHFVCLSSGELEAIATSIAFNIRSVEDHPVTEAELRRSRYFQLASEQVAGHTQLDLTYLRMDRAAGSVAHPPYFDGHNYGAWKAKMKSFLWSLDERVWYTVVHGFSDPAKKIGKGDEEITVLKSREEWTTAEATHSTNNQKGLNAIFTAVSSDQFEYISSCDTSKEAWDILQVTHEGTDTVKGAKLQMHTLQFETIMMDENETFSEFYAKLCGGEKDFTVLASTFSPKITAIEEIRDLNTMKVRELIGSLQTYEMKHLAPKKNKSVALKVVDKEDGEHQSEEFNGEEFAYLSNIKIPEVMIQEITQTTKERVKCYECEGYGHISSECANTQKKQNGKAKALNVTWSDSDSESESEENTIALITTVSLDKAQQNNGNDEEPNIGYVLEKYDDLLAASQKLNQHNKELAKKVAVLELENSRIARTLQSSAAEPESIGEEKIDKMISMGRSNGDKRGLGFDSINKSSAVSVTKFVKPSLSTEGVSGMVTFGDGRKSKILGKGRIMAIGTPNLDNVLLVENLQANLISVSQLCDEMGELIMNEKYDSNSCIMRLRTDHGTEFENQAFSKFCCEKGIKHEFSAPITPQQNGVAERKNRVLLDMARVLLKSANLTDHFWAEAISTACYTSNRVFFRPHTKSTPYEIWKGKKPNVKHLRTFGSKCYIYKDREYLGKFDARSDVGIFLGYSMNSRAYRVEPSSEDTDLETHEPVGGTGTDFEDCNQHFNPVIRRPGAKQVQKDHSPSDVIGNVNDKMRTRQQVCNEVTNFCYVSFIEPKSVTDALADNDWILAMQEELNQFKRNDVWYLVPRPKDTNVIGTKWIFRNKTDEKGQIMRNKARLVAQGYTQIEGLDFDETFAPVARLESVRLLLSIACYLRFKLYQMDVKSAFLNGVLQEEVYVEQPAGFQDPIHPNHVQQFNGGMFISQTKYANNLVSKFGLESAKPIRNPMSTSTKLSKDSSGKSVDQKLYRSMIGSLLYLTASRPDISFSVGLCARFQSDPKESHLLAVKRILRYVSGTTTFGYSDADWAGSIDDRKSTTGGCFYIGNNLVSWFSKKQNCVSLSTAEAEYIAAGSCCTQLLWMKQMLNDYGIHQGTPRHFVCLSSGELEAIVTSIAFNIRSVEDHPVTEAELRRRLITHINPASKVDHYLLYKIRICLFNLLQIPIHFVLGSSTTTSFADPELVEFEAMDLDAQLDRLEKLGATPSKAKSRAMDEVVERMRIWQSTELDLDKNKEAVDQLMKDLDLLHSENMTPWVILERSLHRTSLTYSHCITTNYNLCIK</sequence>
<reference evidence="5" key="1">
    <citation type="journal article" date="2019" name="Science">
        <title>Mutation of a bHLH transcription factor allowed almond domestication.</title>
        <authorList>
            <person name="Sanchez-Perez R."/>
            <person name="Pavan S."/>
            <person name="Mazzeo R."/>
            <person name="Moldovan C."/>
            <person name="Aiese Cigliano R."/>
            <person name="Del Cueto J."/>
            <person name="Ricciardi F."/>
            <person name="Lotti C."/>
            <person name="Ricciardi L."/>
            <person name="Dicenta F."/>
            <person name="Lopez-Marques R.L."/>
            <person name="Lindberg Moller B."/>
        </authorList>
    </citation>
    <scope>NUCLEOTIDE SEQUENCE</scope>
</reference>
<dbReference type="PROSITE" id="PS50158">
    <property type="entry name" value="ZF_CCHC"/>
    <property type="match status" value="1"/>
</dbReference>
<dbReference type="Pfam" id="PF14223">
    <property type="entry name" value="Retrotran_gag_2"/>
    <property type="match status" value="1"/>
</dbReference>
<dbReference type="PANTHER" id="PTHR11439">
    <property type="entry name" value="GAG-POL-RELATED RETROTRANSPOSON"/>
    <property type="match status" value="1"/>
</dbReference>
<keyword evidence="1" id="KW-0863">Zinc-finger</keyword>
<proteinExistence type="predicted"/>
<dbReference type="GO" id="GO:0015074">
    <property type="term" value="P:DNA integration"/>
    <property type="evidence" value="ECO:0007669"/>
    <property type="project" value="InterPro"/>
</dbReference>
<dbReference type="Pfam" id="PF25597">
    <property type="entry name" value="SH3_retrovirus"/>
    <property type="match status" value="1"/>
</dbReference>
<evidence type="ECO:0000259" key="3">
    <source>
        <dbReference type="PROSITE" id="PS50158"/>
    </source>
</evidence>
<organism evidence="5">
    <name type="scientific">Prunus dulcis</name>
    <name type="common">Almond</name>
    <name type="synonym">Amygdalus dulcis</name>
    <dbReference type="NCBI Taxonomy" id="3755"/>
    <lineage>
        <taxon>Eukaryota</taxon>
        <taxon>Viridiplantae</taxon>
        <taxon>Streptophyta</taxon>
        <taxon>Embryophyta</taxon>
        <taxon>Tracheophyta</taxon>
        <taxon>Spermatophyta</taxon>
        <taxon>Magnoliopsida</taxon>
        <taxon>eudicotyledons</taxon>
        <taxon>Gunneridae</taxon>
        <taxon>Pentapetalae</taxon>
        <taxon>rosids</taxon>
        <taxon>fabids</taxon>
        <taxon>Rosales</taxon>
        <taxon>Rosaceae</taxon>
        <taxon>Amygdaloideae</taxon>
        <taxon>Amygdaleae</taxon>
        <taxon>Prunus</taxon>
    </lineage>
</organism>
<keyword evidence="2" id="KW-0175">Coiled coil</keyword>
<dbReference type="Pfam" id="PF07727">
    <property type="entry name" value="RVT_2"/>
    <property type="match status" value="1"/>
</dbReference>
<accession>A0A5H2Y166</accession>
<name>A0A5H2Y166_PRUDU</name>
<dbReference type="InterPro" id="IPR012337">
    <property type="entry name" value="RNaseH-like_sf"/>
</dbReference>
<gene>
    <name evidence="5" type="ORF">Prudu_14S000100</name>
</gene>
<dbReference type="GO" id="GO:0008270">
    <property type="term" value="F:zinc ion binding"/>
    <property type="evidence" value="ECO:0007669"/>
    <property type="project" value="UniProtKB-KW"/>
</dbReference>
<dbReference type="PROSITE" id="PS50994">
    <property type="entry name" value="INTEGRASE"/>
    <property type="match status" value="1"/>
</dbReference>
<feature type="domain" description="CCHC-type" evidence="3">
    <location>
        <begin position="318"/>
        <end position="332"/>
    </location>
</feature>
<dbReference type="PANTHER" id="PTHR11439:SF486">
    <property type="entry name" value="RLK (RECEPTOR-LIKE KINASE) PROTEIN, PUTATIVE-RELATED"/>
    <property type="match status" value="1"/>
</dbReference>
<dbReference type="CDD" id="cd09272">
    <property type="entry name" value="RNase_HI_RT_Ty1"/>
    <property type="match status" value="1"/>
</dbReference>
<keyword evidence="1" id="KW-0862">Zinc</keyword>
<dbReference type="InterPro" id="IPR001878">
    <property type="entry name" value="Znf_CCHC"/>
</dbReference>
<dbReference type="GO" id="GO:0003676">
    <property type="term" value="F:nucleic acid binding"/>
    <property type="evidence" value="ECO:0007669"/>
    <property type="project" value="InterPro"/>
</dbReference>
<dbReference type="Gene3D" id="3.30.420.10">
    <property type="entry name" value="Ribonuclease H-like superfamily/Ribonuclease H"/>
    <property type="match status" value="1"/>
</dbReference>
<feature type="domain" description="Integrase catalytic" evidence="4">
    <location>
        <begin position="553"/>
        <end position="650"/>
    </location>
</feature>
<dbReference type="InterPro" id="IPR036397">
    <property type="entry name" value="RNaseH_sf"/>
</dbReference>